<evidence type="ECO:0000256" key="1">
    <source>
        <dbReference type="ARBA" id="ARBA00004571"/>
    </source>
</evidence>
<dbReference type="InterPro" id="IPR039426">
    <property type="entry name" value="TonB-dep_rcpt-like"/>
</dbReference>
<evidence type="ECO:0000256" key="2">
    <source>
        <dbReference type="ARBA" id="ARBA00022448"/>
    </source>
</evidence>
<dbReference type="Gene3D" id="2.60.40.1120">
    <property type="entry name" value="Carboxypeptidase-like, regulatory domain"/>
    <property type="match status" value="1"/>
</dbReference>
<name>A0ABY6D6P7_9BACT</name>
<keyword evidence="5 9" id="KW-0798">TonB box</keyword>
<dbReference type="NCBIfam" id="TIGR04056">
    <property type="entry name" value="OMP_RagA_SusC"/>
    <property type="match status" value="1"/>
</dbReference>
<feature type="signal peptide" evidence="10">
    <location>
        <begin position="1"/>
        <end position="31"/>
    </location>
</feature>
<reference evidence="13" key="1">
    <citation type="submission" date="2022-10" db="EMBL/GenBank/DDBJ databases">
        <title>Comparative genomics and taxonomic characterization of three novel marine species of genus Reichenbachiella exhibiting antioxidant and polysaccharide degradation activities.</title>
        <authorList>
            <person name="Muhammad N."/>
            <person name="Lee Y.-J."/>
            <person name="Ko J."/>
            <person name="Kim S.-G."/>
        </authorList>
    </citation>
    <scope>NUCLEOTIDE SEQUENCE</scope>
    <source>
        <strain evidence="13">Wsw4-B4</strain>
    </source>
</reference>
<keyword evidence="7 8" id="KW-0998">Cell outer membrane</keyword>
<feature type="chain" id="PRO_5045779377" evidence="10">
    <location>
        <begin position="32"/>
        <end position="1039"/>
    </location>
</feature>
<dbReference type="InterPro" id="IPR000531">
    <property type="entry name" value="Beta-barrel_TonB"/>
</dbReference>
<evidence type="ECO:0000256" key="10">
    <source>
        <dbReference type="SAM" id="SignalP"/>
    </source>
</evidence>
<dbReference type="Pfam" id="PF07715">
    <property type="entry name" value="Plug"/>
    <property type="match status" value="1"/>
</dbReference>
<evidence type="ECO:0000256" key="6">
    <source>
        <dbReference type="ARBA" id="ARBA00023136"/>
    </source>
</evidence>
<evidence type="ECO:0000259" key="11">
    <source>
        <dbReference type="Pfam" id="PF00593"/>
    </source>
</evidence>
<dbReference type="Gene3D" id="2.40.170.20">
    <property type="entry name" value="TonB-dependent receptor, beta-barrel domain"/>
    <property type="match status" value="1"/>
</dbReference>
<dbReference type="InterPro" id="IPR036942">
    <property type="entry name" value="Beta-barrel_TonB_sf"/>
</dbReference>
<evidence type="ECO:0000259" key="12">
    <source>
        <dbReference type="Pfam" id="PF07715"/>
    </source>
</evidence>
<keyword evidence="14" id="KW-1185">Reference proteome</keyword>
<gene>
    <name evidence="13" type="ORF">N7E81_09300</name>
</gene>
<dbReference type="InterPro" id="IPR012910">
    <property type="entry name" value="Plug_dom"/>
</dbReference>
<dbReference type="Pfam" id="PF13715">
    <property type="entry name" value="CarbopepD_reg_2"/>
    <property type="match status" value="1"/>
</dbReference>
<keyword evidence="6 8" id="KW-0472">Membrane</keyword>
<comment type="similarity">
    <text evidence="8 9">Belongs to the TonB-dependent receptor family.</text>
</comment>
<evidence type="ECO:0000256" key="9">
    <source>
        <dbReference type="RuleBase" id="RU003357"/>
    </source>
</evidence>
<evidence type="ECO:0000256" key="3">
    <source>
        <dbReference type="ARBA" id="ARBA00022452"/>
    </source>
</evidence>
<sequence>MKLKLLLKRRTNFKKLMTAMVLTLSFGFVQAQSHTVKGVVTGEGDALPGVNVIIKGSTVGTVTDIDGQFRIEASPEDVLIFSFVGFLTQEASVQNRSTIDVILESDAQSLDEVVVVGYGTQSKKEVTGAVNNVSGEAISRIPTPDLGTALQGQVAGVNVQASSGSPGEPANIQIRGVGSLGAGSLSPLYVVDGIPYQGNPDIPPSQIKSIDVLKDGAAAAVYGVRASNGVIIITTKTGEAGRLRVDFNAWGGVQNITSGTALMNAEDQFYFDEVKSEGLGIESTVLAVNPRALENDTDFVGAIQNDNAAIQNYEMNVSGGQGDVTFNTNVNYFNQEGVLINSGFERLSTRLTGQIKKERFKMYASVGVTNENRQREPWALYENAIRQMPWNTPIEDLPTNGDIIQVPDQNEITYSYLSGILENTDEQNTRRVNVAMNASYEILKGLSYQARVGYNTTSSIRKQFQPKYIILDSKGNYNPTASRPQARLNEDYTWNNRSVLENILSYNKDIGKHNIGLTGVLSYEKFESKVAGIGVTHSESGNNDIQTLGAAVSSSNPTSFNYNNTSIGMMFRAQYSYDSRYLLSASLRRDGSSVFNEDNYWEFFPGVSAGWNISEEAFWNVDPIDGFKLRASYAGVGNNRVGNEYVANSTVDGGINYLYGSAQTLTPGLIQRSMANPDIRWETQTSTNIGIDLAMLNNRLEFTADVYENKKNDMILAKQLPPSSGTEVTGAANSYNRVTVNGGEMINRGLELALSYRNQTSSGLRYSFSATFTKNNNEVTDLNGIERGYADGRPLLTHNWADNVTYLAVGHEAGAFFLVKTDGIIKTDEELEAYQKYDPNARKGDVRYVDQLTIDSNDDGILDLGDSTINDGDKIYYGSGQADFEMGLVSTVEFKNFDFFIQGYYSHGAEIYNGSRLYAYAEGRHQEQMGMWSPQNPDSDIPTYRNRQDENVRAQSDLFLEDGTYFRIRTITLGYNFKMLEKHGLTKARVYVSAVNPFTFTKYTGYDPEVGGDGLFFRGVDRGNYPVSRQFLIGAQLSF</sequence>
<dbReference type="InterPro" id="IPR023996">
    <property type="entry name" value="TonB-dep_OMP_SusC/RagA"/>
</dbReference>
<dbReference type="RefSeq" id="WP_263053009.1">
    <property type="nucleotide sequence ID" value="NZ_CP106735.1"/>
</dbReference>
<dbReference type="Gene3D" id="2.170.130.10">
    <property type="entry name" value="TonB-dependent receptor, plug domain"/>
    <property type="match status" value="1"/>
</dbReference>
<dbReference type="SUPFAM" id="SSF56935">
    <property type="entry name" value="Porins"/>
    <property type="match status" value="1"/>
</dbReference>
<proteinExistence type="inferred from homology"/>
<dbReference type="NCBIfam" id="TIGR04057">
    <property type="entry name" value="SusC_RagA_signa"/>
    <property type="match status" value="1"/>
</dbReference>
<keyword evidence="2 8" id="KW-0813">Transport</keyword>
<keyword evidence="3 8" id="KW-1134">Transmembrane beta strand</keyword>
<feature type="domain" description="TonB-dependent receptor-like beta-barrel" evidence="11">
    <location>
        <begin position="413"/>
        <end position="817"/>
    </location>
</feature>
<dbReference type="SUPFAM" id="SSF49464">
    <property type="entry name" value="Carboxypeptidase regulatory domain-like"/>
    <property type="match status" value="1"/>
</dbReference>
<feature type="domain" description="TonB-dependent receptor plug" evidence="12">
    <location>
        <begin position="123"/>
        <end position="230"/>
    </location>
</feature>
<protein>
    <submittedName>
        <fullName evidence="13">TonB-dependent receptor</fullName>
    </submittedName>
</protein>
<dbReference type="PROSITE" id="PS52016">
    <property type="entry name" value="TONB_DEPENDENT_REC_3"/>
    <property type="match status" value="1"/>
</dbReference>
<comment type="subcellular location">
    <subcellularLocation>
        <location evidence="1 8">Cell outer membrane</location>
        <topology evidence="1 8">Multi-pass membrane protein</topology>
    </subcellularLocation>
</comment>
<keyword evidence="10" id="KW-0732">Signal</keyword>
<organism evidence="13 14">
    <name type="scientific">Reichenbachiella carrageenanivorans</name>
    <dbReference type="NCBI Taxonomy" id="2979869"/>
    <lineage>
        <taxon>Bacteria</taxon>
        <taxon>Pseudomonadati</taxon>
        <taxon>Bacteroidota</taxon>
        <taxon>Cytophagia</taxon>
        <taxon>Cytophagales</taxon>
        <taxon>Reichenbachiellaceae</taxon>
        <taxon>Reichenbachiella</taxon>
    </lineage>
</organism>
<evidence type="ECO:0000256" key="5">
    <source>
        <dbReference type="ARBA" id="ARBA00023077"/>
    </source>
</evidence>
<keyword evidence="13" id="KW-0675">Receptor</keyword>
<dbReference type="Proteomes" id="UP001062165">
    <property type="component" value="Chromosome"/>
</dbReference>
<evidence type="ECO:0000256" key="8">
    <source>
        <dbReference type="PROSITE-ProRule" id="PRU01360"/>
    </source>
</evidence>
<dbReference type="InterPro" id="IPR023997">
    <property type="entry name" value="TonB-dep_OMP_SusC/RagA_CS"/>
</dbReference>
<dbReference type="InterPro" id="IPR037066">
    <property type="entry name" value="Plug_dom_sf"/>
</dbReference>
<dbReference type="EMBL" id="CP106735">
    <property type="protein sequence ID" value="UXX81285.1"/>
    <property type="molecule type" value="Genomic_DNA"/>
</dbReference>
<dbReference type="InterPro" id="IPR008969">
    <property type="entry name" value="CarboxyPept-like_regulatory"/>
</dbReference>
<evidence type="ECO:0000256" key="4">
    <source>
        <dbReference type="ARBA" id="ARBA00022692"/>
    </source>
</evidence>
<evidence type="ECO:0000256" key="7">
    <source>
        <dbReference type="ARBA" id="ARBA00023237"/>
    </source>
</evidence>
<evidence type="ECO:0000313" key="13">
    <source>
        <dbReference type="EMBL" id="UXX81285.1"/>
    </source>
</evidence>
<accession>A0ABY6D6P7</accession>
<keyword evidence="4 8" id="KW-0812">Transmembrane</keyword>
<dbReference type="Pfam" id="PF00593">
    <property type="entry name" value="TonB_dep_Rec_b-barrel"/>
    <property type="match status" value="1"/>
</dbReference>
<evidence type="ECO:0000313" key="14">
    <source>
        <dbReference type="Proteomes" id="UP001062165"/>
    </source>
</evidence>